<keyword evidence="6" id="KW-0067">ATP-binding</keyword>
<feature type="transmembrane region" description="Helical" evidence="10">
    <location>
        <begin position="588"/>
        <end position="606"/>
    </location>
</feature>
<keyword evidence="4 10" id="KW-0812">Transmembrane</keyword>
<evidence type="ECO:0000256" key="9">
    <source>
        <dbReference type="SAM" id="MobiDB-lite"/>
    </source>
</evidence>
<dbReference type="SUPFAM" id="SSF52540">
    <property type="entry name" value="P-loop containing nucleoside triphosphate hydrolases"/>
    <property type="match status" value="2"/>
</dbReference>
<feature type="transmembrane region" description="Helical" evidence="10">
    <location>
        <begin position="674"/>
        <end position="697"/>
    </location>
</feature>
<evidence type="ECO:0000256" key="1">
    <source>
        <dbReference type="ARBA" id="ARBA00004141"/>
    </source>
</evidence>
<dbReference type="GO" id="GO:0016887">
    <property type="term" value="F:ATP hydrolysis activity"/>
    <property type="evidence" value="ECO:0007669"/>
    <property type="project" value="InterPro"/>
</dbReference>
<name>A0A8K1CGC9_PYTOL</name>
<dbReference type="GO" id="GO:0005524">
    <property type="term" value="F:ATP binding"/>
    <property type="evidence" value="ECO:0007669"/>
    <property type="project" value="UniProtKB-KW"/>
</dbReference>
<dbReference type="EMBL" id="SPLM01000075">
    <property type="protein sequence ID" value="TMW61662.1"/>
    <property type="molecule type" value="Genomic_DNA"/>
</dbReference>
<dbReference type="Pfam" id="PF00005">
    <property type="entry name" value="ABC_tran"/>
    <property type="match status" value="2"/>
</dbReference>
<keyword evidence="5" id="KW-0547">Nucleotide-binding</keyword>
<evidence type="ECO:0000256" key="8">
    <source>
        <dbReference type="ARBA" id="ARBA00023136"/>
    </source>
</evidence>
<dbReference type="FunFam" id="3.40.50.300:FF:000289">
    <property type="entry name" value="ABC transporter G family member 31"/>
    <property type="match status" value="1"/>
</dbReference>
<evidence type="ECO:0000256" key="5">
    <source>
        <dbReference type="ARBA" id="ARBA00022741"/>
    </source>
</evidence>
<feature type="transmembrane region" description="Helical" evidence="10">
    <location>
        <begin position="444"/>
        <end position="468"/>
    </location>
</feature>
<dbReference type="InterPro" id="IPR013525">
    <property type="entry name" value="ABC2_TM"/>
</dbReference>
<evidence type="ECO:0000256" key="3">
    <source>
        <dbReference type="ARBA" id="ARBA00022448"/>
    </source>
</evidence>
<dbReference type="InterPro" id="IPR043926">
    <property type="entry name" value="ABCG_dom"/>
</dbReference>
<dbReference type="GO" id="GO:0140359">
    <property type="term" value="F:ABC-type transporter activity"/>
    <property type="evidence" value="ECO:0007669"/>
    <property type="project" value="InterPro"/>
</dbReference>
<evidence type="ECO:0000256" key="7">
    <source>
        <dbReference type="ARBA" id="ARBA00022989"/>
    </source>
</evidence>
<dbReference type="OrthoDB" id="66620at2759"/>
<dbReference type="InterPro" id="IPR034003">
    <property type="entry name" value="ABCG_PDR_2"/>
</dbReference>
<dbReference type="InterPro" id="IPR027417">
    <property type="entry name" value="P-loop_NTPase"/>
</dbReference>
<feature type="transmembrane region" description="Helical" evidence="10">
    <location>
        <begin position="1109"/>
        <end position="1128"/>
    </location>
</feature>
<feature type="transmembrane region" description="Helical" evidence="10">
    <location>
        <begin position="1140"/>
        <end position="1157"/>
    </location>
</feature>
<organism evidence="12 13">
    <name type="scientific">Pythium oligandrum</name>
    <name type="common">Mycoparasitic fungus</name>
    <dbReference type="NCBI Taxonomy" id="41045"/>
    <lineage>
        <taxon>Eukaryota</taxon>
        <taxon>Sar</taxon>
        <taxon>Stramenopiles</taxon>
        <taxon>Oomycota</taxon>
        <taxon>Peronosporomycetes</taxon>
        <taxon>Pythiales</taxon>
        <taxon>Pythiaceae</taxon>
        <taxon>Pythium</taxon>
    </lineage>
</organism>
<comment type="caution">
    <text evidence="12">The sequence shown here is derived from an EMBL/GenBank/DDBJ whole genome shotgun (WGS) entry which is preliminary data.</text>
</comment>
<feature type="transmembrane region" description="Helical" evidence="10">
    <location>
        <begin position="551"/>
        <end position="576"/>
    </location>
</feature>
<gene>
    <name evidence="12" type="ORF">Poli38472_010725</name>
</gene>
<keyword evidence="7 10" id="KW-1133">Transmembrane helix</keyword>
<feature type="transmembrane region" description="Helical" evidence="10">
    <location>
        <begin position="1178"/>
        <end position="1205"/>
    </location>
</feature>
<dbReference type="InterPro" id="IPR003593">
    <property type="entry name" value="AAA+_ATPase"/>
</dbReference>
<proteinExistence type="inferred from homology"/>
<feature type="transmembrane region" description="Helical" evidence="10">
    <location>
        <begin position="520"/>
        <end position="545"/>
    </location>
</feature>
<dbReference type="SMART" id="SM00382">
    <property type="entry name" value="AAA"/>
    <property type="match status" value="2"/>
</dbReference>
<comment type="similarity">
    <text evidence="2">Belongs to the ABC transporter superfamily. ABCG family. PDR (TC 3.A.1.205) subfamily.</text>
</comment>
<dbReference type="InterPro" id="IPR003439">
    <property type="entry name" value="ABC_transporter-like_ATP-bd"/>
</dbReference>
<accession>A0A8K1CGC9</accession>
<keyword evidence="8 10" id="KW-0472">Membrane</keyword>
<dbReference type="CDD" id="cd03232">
    <property type="entry name" value="ABCG_PDR_domain2"/>
    <property type="match status" value="1"/>
</dbReference>
<dbReference type="PANTHER" id="PTHR19241">
    <property type="entry name" value="ATP-BINDING CASSETTE TRANSPORTER"/>
    <property type="match status" value="1"/>
</dbReference>
<feature type="domain" description="ABC transporter" evidence="11">
    <location>
        <begin position="767"/>
        <end position="1009"/>
    </location>
</feature>
<evidence type="ECO:0000256" key="4">
    <source>
        <dbReference type="ARBA" id="ARBA00022692"/>
    </source>
</evidence>
<dbReference type="Gene3D" id="3.40.50.300">
    <property type="entry name" value="P-loop containing nucleotide triphosphate hydrolases"/>
    <property type="match status" value="2"/>
</dbReference>
<evidence type="ECO:0000256" key="2">
    <source>
        <dbReference type="ARBA" id="ARBA00006012"/>
    </source>
</evidence>
<feature type="transmembrane region" description="Helical" evidence="10">
    <location>
        <begin position="1345"/>
        <end position="1366"/>
    </location>
</feature>
<dbReference type="FunFam" id="3.40.50.300:FF:000528">
    <property type="entry name" value="ABC transporter G family member 31"/>
    <property type="match status" value="1"/>
</dbReference>
<feature type="region of interest" description="Disordered" evidence="9">
    <location>
        <begin position="708"/>
        <end position="737"/>
    </location>
</feature>
<evidence type="ECO:0000256" key="10">
    <source>
        <dbReference type="SAM" id="Phobius"/>
    </source>
</evidence>
<dbReference type="Pfam" id="PF01061">
    <property type="entry name" value="ABC2_membrane"/>
    <property type="match status" value="2"/>
</dbReference>
<reference evidence="12" key="1">
    <citation type="submission" date="2019-03" db="EMBL/GenBank/DDBJ databases">
        <title>Long read genome sequence of the mycoparasitic Pythium oligandrum ATCC 38472 isolated from sugarbeet rhizosphere.</title>
        <authorList>
            <person name="Gaulin E."/>
        </authorList>
    </citation>
    <scope>NUCLEOTIDE SEQUENCE</scope>
    <source>
        <strain evidence="12">ATCC 38472_TT</strain>
    </source>
</reference>
<comment type="subcellular location">
    <subcellularLocation>
        <location evidence="1">Membrane</location>
        <topology evidence="1">Multi-pass membrane protein</topology>
    </subcellularLocation>
</comment>
<feature type="transmembrane region" description="Helical" evidence="10">
    <location>
        <begin position="1217"/>
        <end position="1239"/>
    </location>
</feature>
<dbReference type="Proteomes" id="UP000794436">
    <property type="component" value="Unassembled WGS sequence"/>
</dbReference>
<feature type="transmembrane region" description="Helical" evidence="10">
    <location>
        <begin position="474"/>
        <end position="499"/>
    </location>
</feature>
<keyword evidence="13" id="KW-1185">Reference proteome</keyword>
<feature type="compositionally biased region" description="Polar residues" evidence="9">
    <location>
        <begin position="724"/>
        <end position="737"/>
    </location>
</feature>
<evidence type="ECO:0000313" key="13">
    <source>
        <dbReference type="Proteomes" id="UP000794436"/>
    </source>
</evidence>
<evidence type="ECO:0000256" key="6">
    <source>
        <dbReference type="ARBA" id="ARBA00022840"/>
    </source>
</evidence>
<evidence type="ECO:0000313" key="12">
    <source>
        <dbReference type="EMBL" id="TMW61662.1"/>
    </source>
</evidence>
<feature type="transmembrane region" description="Helical" evidence="10">
    <location>
        <begin position="1246"/>
        <end position="1264"/>
    </location>
</feature>
<keyword evidence="3" id="KW-0813">Transport</keyword>
<sequence length="1371" mass="153564">MEDNKPLQPTIEYTSGKALMQHGSEALHKYYSSRMETALGKAMHQMEVRFHNISISAEVTMAAESKTNELPTLYNELKKSFVPGKANHVTKQILKDVSGVFKPGTMTLVLGQPGSGKSSLMKVLSGRFPESKHVKIEGEISYNSATSAEMKKRMPQFVSYVTQRDHHFATLTVKETLEFAHECCGGVHFSNRLEKLLTKGSPEENKAALEASRAMLEHYPDVVIQQLGLDNCQNTVVGDAMIRGVSGGERKRVTTGEMQFGTSLVTFMDEISTGLDSAATYDIIKTQRSVAKNLRKTVVIALLQPSPEVFALFDDVIILNDGDVMYHGPVTKAVDYFRDLGFVCPPRRDVADYLLDLGTHMQRQYQVDRADGSKHPRKPSEFADVFRKSAIHDEMMSYINGPYDPALLEDKDEMFNLVPEFHQAFWPSTQTLIKREFKKMSRNTAYFAGRVVILLVIGLLNASVFWQFNPKDPQVVLGIVFGSVLFFGLSQSAQMPVYISDREIFYRQRAANFYRASSYVVANVIAQIPVSVAEALIFGSIVYWMCGFVSTAAGFFTFLLLLFLTSFAFCSLFFLMSAASPDLHVAEPISMVSILFFVLFGGFVMTKDQIPDYFIWIYWLNPISWGVRGLAINQYRNEEFDVCEYQGTNYCKDYGMEMGKYTLGLFGIDGGKEWLWYGVIYLIAAALICMWLAAYVLEHKRFEGHHNTALGGENDEEQFVKAPTSDSEAGSGTEDQQQYVLAQSPRPDLAVDIKSSSYERRIIPVSLAFRDLWYAVPDPANPKEELNLLKGINGFAMPGKMTALMGSSGAGKTTLMDVIAGRKTGGKIKGQILLNGHQATDLSVRRATGYCEQMDIHSEASTIREALTFSAFLRQDSDVPASAKYESVEECLDLLDLRPIADQIIRGSSVEQMKRLTIGVELAAQPSVLFLDEPTSGLDARSAKLIMDGVRKVADTGRTIVCTIHQPSTEVFMLFDSLLLLKRGGQTVYFGDLGKDACELIQYFESVPGVDRIEDGYNPGTWMLEVIGAGVGNTANQDLDFVELFNNSEKAKVMEEQLDREGVGRPAPGVDAIFFTSKRAASELTQAKFVIKRFMDLYWRTPSYNLTRFMVSILVSLIFGLSFLSIDFNTYQGINAGEGMIFMTTLFIGAITYNSILPIAAEERASFYRERASQTYNAFWYFIGGTIAEIPYVFASTFFFVLIYFFMVGFTGAARFFLYWFVLSLHVLTQAYIGQWLAYTFPSVEIATIMGVLLVSLFFQFMGFNPPSSAIPSGWKWMYQIDPPRFSFTVLSAIVFGDCPSSENTTELACRKMNNLPPTVPAGLNVKEYVEEVFLAKHDDIPMNIVYMLVIIIFFRVLTAFALRFINHQKK</sequence>
<dbReference type="PROSITE" id="PS50893">
    <property type="entry name" value="ABC_TRANSPORTER_2"/>
    <property type="match status" value="2"/>
</dbReference>
<evidence type="ECO:0000259" key="11">
    <source>
        <dbReference type="PROSITE" id="PS50893"/>
    </source>
</evidence>
<dbReference type="Pfam" id="PF19055">
    <property type="entry name" value="ABC2_membrane_7"/>
    <property type="match status" value="2"/>
</dbReference>
<feature type="domain" description="ABC transporter" evidence="11">
    <location>
        <begin position="72"/>
        <end position="346"/>
    </location>
</feature>
<protein>
    <recommendedName>
        <fullName evidence="11">ABC transporter domain-containing protein</fullName>
    </recommendedName>
</protein>
<dbReference type="GO" id="GO:0016020">
    <property type="term" value="C:membrane"/>
    <property type="evidence" value="ECO:0007669"/>
    <property type="project" value="UniProtKB-SubCell"/>
</dbReference>